<protein>
    <recommendedName>
        <fullName evidence="1">N-acetyltransferase domain-containing protein</fullName>
    </recommendedName>
</protein>
<feature type="domain" description="N-acetyltransferase" evidence="1">
    <location>
        <begin position="19"/>
        <end position="184"/>
    </location>
</feature>
<reference evidence="2 3" key="1">
    <citation type="submission" date="2015-09" db="EMBL/GenBank/DDBJ databases">
        <title>Draft genome sequence of Kouleothrix aurantiaca JCM 19913.</title>
        <authorList>
            <person name="Hemp J."/>
        </authorList>
    </citation>
    <scope>NUCLEOTIDE SEQUENCE [LARGE SCALE GENOMIC DNA]</scope>
    <source>
        <strain evidence="2 3">COM-B</strain>
    </source>
</reference>
<dbReference type="AlphaFoldDB" id="A0A0N8PSP5"/>
<dbReference type="PROSITE" id="PS51186">
    <property type="entry name" value="GNAT"/>
    <property type="match status" value="1"/>
</dbReference>
<dbReference type="CDD" id="cd04301">
    <property type="entry name" value="NAT_SF"/>
    <property type="match status" value="1"/>
</dbReference>
<keyword evidence="3" id="KW-1185">Reference proteome</keyword>
<evidence type="ECO:0000259" key="1">
    <source>
        <dbReference type="PROSITE" id="PS51186"/>
    </source>
</evidence>
<name>A0A0N8PSP5_9CHLR</name>
<dbReference type="EMBL" id="LJCR01000290">
    <property type="protein sequence ID" value="KPV53301.1"/>
    <property type="molecule type" value="Genomic_DNA"/>
</dbReference>
<dbReference type="Gene3D" id="3.40.630.30">
    <property type="match status" value="1"/>
</dbReference>
<dbReference type="InterPro" id="IPR000182">
    <property type="entry name" value="GNAT_dom"/>
</dbReference>
<dbReference type="SUPFAM" id="SSF55729">
    <property type="entry name" value="Acyl-CoA N-acyltransferases (Nat)"/>
    <property type="match status" value="1"/>
</dbReference>
<gene>
    <name evidence="2" type="ORF">SE17_10425</name>
</gene>
<comment type="caution">
    <text evidence="2">The sequence shown here is derived from an EMBL/GenBank/DDBJ whole genome shotgun (WGS) entry which is preliminary data.</text>
</comment>
<dbReference type="GO" id="GO:0016747">
    <property type="term" value="F:acyltransferase activity, transferring groups other than amino-acyl groups"/>
    <property type="evidence" value="ECO:0007669"/>
    <property type="project" value="InterPro"/>
</dbReference>
<accession>A0A0N8PSP5</accession>
<evidence type="ECO:0000313" key="2">
    <source>
        <dbReference type="EMBL" id="KPV53301.1"/>
    </source>
</evidence>
<evidence type="ECO:0000313" key="3">
    <source>
        <dbReference type="Proteomes" id="UP000050509"/>
    </source>
</evidence>
<organism evidence="2 3">
    <name type="scientific">Kouleothrix aurantiaca</name>
    <dbReference type="NCBI Taxonomy" id="186479"/>
    <lineage>
        <taxon>Bacteria</taxon>
        <taxon>Bacillati</taxon>
        <taxon>Chloroflexota</taxon>
        <taxon>Chloroflexia</taxon>
        <taxon>Chloroflexales</taxon>
        <taxon>Roseiflexineae</taxon>
        <taxon>Roseiflexaceae</taxon>
        <taxon>Kouleothrix</taxon>
    </lineage>
</organism>
<dbReference type="Pfam" id="PF00583">
    <property type="entry name" value="Acetyltransf_1"/>
    <property type="match status" value="1"/>
</dbReference>
<proteinExistence type="predicted"/>
<dbReference type="Proteomes" id="UP000050509">
    <property type="component" value="Unassembled WGS sequence"/>
</dbReference>
<sequence>MLYRELACHYTWWRGDPLPALSPLAGFRASPCADLALLARLHGMGEDEMAQRIADANHPYVAWLGDEPVAYGWAATVWFGVLDAGLHWDLEPGECGLWDFATLPAWRGRGVYPRLLQAIFEQEAEARSFWIGHLGENTASRRGIRAAGFQMIGLTVINAAGAWLEVPRGPEGRAYANPMAQGLPFTDADDEEILFYAAED</sequence>
<dbReference type="InterPro" id="IPR016181">
    <property type="entry name" value="Acyl_CoA_acyltransferase"/>
</dbReference>